<dbReference type="GO" id="GO:0006623">
    <property type="term" value="P:protein targeting to vacuole"/>
    <property type="evidence" value="ECO:0007669"/>
    <property type="project" value="TreeGrafter"/>
</dbReference>
<dbReference type="Gene3D" id="1.10.510.10">
    <property type="entry name" value="Transferase(Phosphotransferase) domain 1"/>
    <property type="match status" value="1"/>
</dbReference>
<keyword evidence="8" id="KW-0067">ATP-binding</keyword>
<dbReference type="GO" id="GO:0045324">
    <property type="term" value="P:late endosome to vacuole transport"/>
    <property type="evidence" value="ECO:0007669"/>
    <property type="project" value="InterPro"/>
</dbReference>
<dbReference type="GO" id="GO:0005524">
    <property type="term" value="F:ATP binding"/>
    <property type="evidence" value="ECO:0007669"/>
    <property type="project" value="UniProtKB-KW"/>
</dbReference>
<dbReference type="GO" id="GO:0034271">
    <property type="term" value="C:phosphatidylinositol 3-kinase complex, class III, type I"/>
    <property type="evidence" value="ECO:0007669"/>
    <property type="project" value="TreeGrafter"/>
</dbReference>
<feature type="compositionally biased region" description="Basic residues" evidence="12">
    <location>
        <begin position="232"/>
        <end position="241"/>
    </location>
</feature>
<keyword evidence="3 10" id="KW-0853">WD repeat</keyword>
<feature type="domain" description="Protein kinase" evidence="13">
    <location>
        <begin position="824"/>
        <end position="1100"/>
    </location>
</feature>
<dbReference type="InterPro" id="IPR045162">
    <property type="entry name" value="Vps15-like"/>
</dbReference>
<dbReference type="Proteomes" id="UP000320333">
    <property type="component" value="Unassembled WGS sequence"/>
</dbReference>
<dbReference type="CDD" id="cd13980">
    <property type="entry name" value="STKc_Vps15"/>
    <property type="match status" value="1"/>
</dbReference>
<dbReference type="SMART" id="SM00220">
    <property type="entry name" value="S_TKc"/>
    <property type="match status" value="1"/>
</dbReference>
<evidence type="ECO:0000256" key="2">
    <source>
        <dbReference type="ARBA" id="ARBA00022527"/>
    </source>
</evidence>
<keyword evidence="6" id="KW-0547">Nucleotide-binding</keyword>
<feature type="region of interest" description="Disordered" evidence="12">
    <location>
        <begin position="221"/>
        <end position="252"/>
    </location>
</feature>
<dbReference type="InterPro" id="IPR008271">
    <property type="entry name" value="Ser/Thr_kinase_AS"/>
</dbReference>
<feature type="non-terminal residue" evidence="14">
    <location>
        <position position="1"/>
    </location>
</feature>
<keyword evidence="5" id="KW-0677">Repeat</keyword>
<evidence type="ECO:0000256" key="8">
    <source>
        <dbReference type="ARBA" id="ARBA00022840"/>
    </source>
</evidence>
<dbReference type="Pfam" id="PF00400">
    <property type="entry name" value="WD40"/>
    <property type="match status" value="2"/>
</dbReference>
<dbReference type="PANTHER" id="PTHR17583">
    <property type="entry name" value="PHOSPHOINOSITIDE 3-KINASE REGULATORY SUBUNIT 4"/>
    <property type="match status" value="1"/>
</dbReference>
<feature type="region of interest" description="Disordered" evidence="12">
    <location>
        <begin position="2124"/>
        <end position="2150"/>
    </location>
</feature>
<dbReference type="SUPFAM" id="SSF48371">
    <property type="entry name" value="ARM repeat"/>
    <property type="match status" value="1"/>
</dbReference>
<dbReference type="InterPro" id="IPR000719">
    <property type="entry name" value="Prot_kinase_dom"/>
</dbReference>
<dbReference type="GO" id="GO:0004674">
    <property type="term" value="F:protein serine/threonine kinase activity"/>
    <property type="evidence" value="ECO:0007669"/>
    <property type="project" value="UniProtKB-KW"/>
</dbReference>
<dbReference type="PANTHER" id="PTHR17583:SF0">
    <property type="entry name" value="PHOSPHOINOSITIDE 3-KINASE REGULATORY SUBUNIT 4"/>
    <property type="match status" value="1"/>
</dbReference>
<feature type="repeat" description="HEAT" evidence="9">
    <location>
        <begin position="1243"/>
        <end position="1280"/>
    </location>
</feature>
<dbReference type="InterPro" id="IPR001680">
    <property type="entry name" value="WD40_rpt"/>
</dbReference>
<dbReference type="PROSITE" id="PS50294">
    <property type="entry name" value="WD_REPEATS_REGION"/>
    <property type="match status" value="1"/>
</dbReference>
<dbReference type="PROSITE" id="PS00108">
    <property type="entry name" value="PROTEIN_KINASE_ST"/>
    <property type="match status" value="1"/>
</dbReference>
<dbReference type="InterPro" id="IPR019775">
    <property type="entry name" value="WD40_repeat_CS"/>
</dbReference>
<evidence type="ECO:0000256" key="5">
    <source>
        <dbReference type="ARBA" id="ARBA00022737"/>
    </source>
</evidence>
<dbReference type="STRING" id="246404.A0A507FTN9"/>
<evidence type="ECO:0000256" key="11">
    <source>
        <dbReference type="SAM" id="Coils"/>
    </source>
</evidence>
<protein>
    <recommendedName>
        <fullName evidence="1">non-specific serine/threonine protein kinase</fullName>
        <ecNumber evidence="1">2.7.11.1</ecNumber>
    </recommendedName>
</protein>
<dbReference type="GO" id="GO:0071561">
    <property type="term" value="C:nucleus-vacuole junction"/>
    <property type="evidence" value="ECO:0007669"/>
    <property type="project" value="TreeGrafter"/>
</dbReference>
<evidence type="ECO:0000256" key="4">
    <source>
        <dbReference type="ARBA" id="ARBA00022679"/>
    </source>
</evidence>
<sequence>VVEFRDLLKSKNTETALLRAANAQLAYDLEAARREIKLIRGDVVSPGYEGQNSNCPSPPQPQMIDQLQEKAQDKVEDEVKEEMIENAAVKLLGNDLGNKVADIINDEMDGEHRTPQQMLEVLQAPPKKEGFAAFMEKLDKLNPLKKQEVQQHVEANPGLDVEKWFASITHGHKESAQPVKKDEDSAVMELFNRIIGNDDKVLNEVPAVSAVKPAQQYEPVKHNCGNVMGKGKAGKKGKKAKKSAEDDGPVPDAIPIEQTRALLAFLTVESRKRSVAFYRSWCNQQLSALLQRLSLVPPFANNSTFEKRRELLKQHRSRLETLGKNEYFTVKKMGAHEKELEASMDVMRHDAALLVALKERQRLTADSGLVGPSGTTTGQSPKTDAKKGAGAHAATVTASATPSGAGTSGSGGKKILTNATDRATRREEEDGIPAQELKAIFGADVSIVLGEEPAAIGINRMKSKDDKSGNSEDRSLLGIQKKQLSELYDVADKLEDEYEACTVKIEDLQDFEMSGGASLLEAEAMKLKKLARQRAQENLQHLEKIQSRHEASLIATAKRRDRILATIEQSAHQQQMSSVKGPHAQIYARNSSLKNKVGLMKAECAALALKVSLLEQENMRLVHQGFDLDWNLMYGDGFDGGKDLKNGAMDGAGLRIALTPDPDTREEERQDFISDDFKDSKRQFHLRIKTVSDAIKSVIQKEADWQQSDLSSFGVIGTKWKRRVPKSAPVTQALSVVSNSNLHRRVLSPDSGRQSQWVSSRCQSTATTGQQLAIASAASSAFTSKDNMGNSVSQQVLSSTAAPVASANSAAIFVSDLSGMEAELQYERSLGSSRFLKTVRCRDRDGAAVVAKVFLKPAPSESDAAMSVAPALAATLKTIQDEAEALANVPNVFVAVSIVETQKAAYMLRQYIYSNLYDRISTRPFLGQGEKIWITFQLLVGLSQAHAMNIFHGDIKSENVLVTTWNWAYLSDFAGYKPTYLPEDNPADFSFFFDSSTRRTCYLAPERFLAPGESLFDYKGVNLTAEMDIFGLGCTIAEMFLEGTPLFSLSQLLRYRRGEYDPTVVLDKIDNIHVKEMLKSMISIQPEKRKSAETYVHEFLSVSDNFQPLGADEKLVRLHSEFWRVAEAAGFPNTWDKETELKRTLSVEVLERQSSDLGTGAPRLLSGVARMNLLPLNLTIPNFTACTGDVEVKDSCHDVSLILTSIVCASVRNAYNPSSRLMALELLMVLGIQLNDDDRLDRLVPYIVLLLQDDNAVMRATALKVLAQLLSMVESITTADVNIFQEYILPVLKPLEKDTETIVRVTYAGCIANIAETALRFLELSQLFQQNYGDNEGDGILHQLSYDVALNELHDTIQEEVVTFLSDSDVFVKRALLHDMPRLCIFFGRQRANDVLLSHMITYLNDRDWQLRSAFFESIVGVGTFVGSRSLEEYILPLVVLSLTDAEEFVVEKVLNALTLLAELGLFQKFKLKELVGTVMPLLCHPSLWIRHASIAFVAATAKVLPLIDVRCILYPLLRPFLKTNIPDVTDVNLLFHLKSSLSRALYDQALLLAAKEPNEPFKRERQLSDTLELSETKNFSSESTKLIVRLREFGMTDEDKEKLFAMKFYISKTTQRRSAKVTGIEDGDRWLAKKIPIAPHTVFLTPPKYISPASEPFAKSSPRLQLRHSSANLMSRSQSPFNMDSAMPAPLRALRNDSTVSSEGGRSSGTGAPMSPDRVSHLREGVTGSALGGGSLGALSETSSVIAPRYSETDDDGVFVASGASYKGKQVLRGAFSSESIRGGGAAGTYRTSTALGSVAGGVRRSGGSVIGTPPRMTKKLESVLSRDGMQAALSTRTGLPASGIDGHDEHIKLLLEAKRSELFPPPIYDLGAKVFPTSSSMRSRRHHASRSQDGRSWRPKGILAAHLTEHRGAVNQICVSPDDSFFATGSDDGTIKIWDCRRLERNVTNKSRLTYSKQGGHIRSLAFLQNHNVLASTSDNGSIHISRVEYMSASNPSGAARYAGIDAIKVTSTDDDKPALLSHYEADASSSQLVYTTERGKICCLDLRSMKTAWSYQSPAHEGTLTAFTMDPRNSWIVSGSHRGVFSLWDIRFGLRIKSWSHPSGAAVHKLVRSTLASSRRGTSVAGSSASSGQSLSGGTSSSLSSSGSVSSKLVLASVAGATSELGQWDVEQGECQEVWCSFGGASVFQASSGNAGRGVDTHHRDNVADEMNRVYGKGLKSVPPPTSSEFLVPITRKIAVDAVPSPPNATIKAVYAPQDASFILTAGLDRKIRFWDLATIGNSYIISGMEPSDSKPRYRFVFYITMVLSLNSISNDFFQSSHPYKDLTFNIEYIPPPPGLPAANSRPSFHTGSSGSFQNQQQVGGGIGSSAETLMASPSIINHLDGINDMVVTQVPYPMIISGGRDGVVKVFT</sequence>
<evidence type="ECO:0000256" key="6">
    <source>
        <dbReference type="ARBA" id="ARBA00022741"/>
    </source>
</evidence>
<dbReference type="Pfam" id="PF22956">
    <property type="entry name" value="VPS15-like_hel"/>
    <property type="match status" value="1"/>
</dbReference>
<feature type="repeat" description="WD" evidence="10">
    <location>
        <begin position="2262"/>
        <end position="2282"/>
    </location>
</feature>
<dbReference type="PROSITE" id="PS50011">
    <property type="entry name" value="PROTEIN_KINASE_DOM"/>
    <property type="match status" value="1"/>
</dbReference>
<feature type="compositionally biased region" description="Polar residues" evidence="12">
    <location>
        <begin position="373"/>
        <end position="382"/>
    </location>
</feature>
<evidence type="ECO:0000256" key="10">
    <source>
        <dbReference type="PROSITE-ProRule" id="PRU00221"/>
    </source>
</evidence>
<dbReference type="InterPro" id="IPR011989">
    <property type="entry name" value="ARM-like"/>
</dbReference>
<keyword evidence="2" id="KW-0723">Serine/threonine-protein kinase</keyword>
<feature type="repeat" description="WD" evidence="10">
    <location>
        <begin position="1909"/>
        <end position="1941"/>
    </location>
</feature>
<dbReference type="Gene3D" id="1.25.10.10">
    <property type="entry name" value="Leucine-rich Repeat Variant"/>
    <property type="match status" value="2"/>
</dbReference>
<feature type="compositionally biased region" description="Polar residues" evidence="12">
    <location>
        <begin position="2349"/>
        <end position="2365"/>
    </location>
</feature>
<feature type="region of interest" description="Disordered" evidence="12">
    <location>
        <begin position="1698"/>
        <end position="1721"/>
    </location>
</feature>
<dbReference type="EC" id="2.7.11.1" evidence="1"/>
<dbReference type="Pfam" id="PF00069">
    <property type="entry name" value="Pkinase"/>
    <property type="match status" value="1"/>
</dbReference>
<keyword evidence="11" id="KW-0175">Coiled coil</keyword>
<evidence type="ECO:0000256" key="3">
    <source>
        <dbReference type="ARBA" id="ARBA00022574"/>
    </source>
</evidence>
<reference evidence="14 15" key="1">
    <citation type="journal article" date="2019" name="Sci. Rep.">
        <title>Comparative genomics of chytrid fungi reveal insights into the obligate biotrophic and pathogenic lifestyle of Synchytrium endobioticum.</title>
        <authorList>
            <person name="van de Vossenberg B.T.L.H."/>
            <person name="Warris S."/>
            <person name="Nguyen H.D.T."/>
            <person name="van Gent-Pelzer M.P.E."/>
            <person name="Joly D.L."/>
            <person name="van de Geest H.C."/>
            <person name="Bonants P.J.M."/>
            <person name="Smith D.S."/>
            <person name="Levesque C.A."/>
            <person name="van der Lee T.A.J."/>
        </authorList>
    </citation>
    <scope>NUCLEOTIDE SEQUENCE [LARGE SCALE GENOMIC DNA]</scope>
    <source>
        <strain evidence="14 15">CBS 675.73</strain>
    </source>
</reference>
<dbReference type="InterPro" id="IPR016024">
    <property type="entry name" value="ARM-type_fold"/>
</dbReference>
<feature type="region of interest" description="Disordered" evidence="12">
    <location>
        <begin position="2349"/>
        <end position="2371"/>
    </location>
</feature>
<evidence type="ECO:0000256" key="1">
    <source>
        <dbReference type="ARBA" id="ARBA00012513"/>
    </source>
</evidence>
<dbReference type="GO" id="GO:0016236">
    <property type="term" value="P:macroautophagy"/>
    <property type="evidence" value="ECO:0007669"/>
    <property type="project" value="InterPro"/>
</dbReference>
<evidence type="ECO:0000313" key="14">
    <source>
        <dbReference type="EMBL" id="TPX78588.1"/>
    </source>
</evidence>
<dbReference type="PROSITE" id="PS50082">
    <property type="entry name" value="WD_REPEATS_2"/>
    <property type="match status" value="3"/>
</dbReference>
<keyword evidence="15" id="KW-1185">Reference proteome</keyword>
<accession>A0A507FTN9</accession>
<dbReference type="SUPFAM" id="SSF56112">
    <property type="entry name" value="Protein kinase-like (PK-like)"/>
    <property type="match status" value="1"/>
</dbReference>
<organism evidence="14 15">
    <name type="scientific">Chytriomyces confervae</name>
    <dbReference type="NCBI Taxonomy" id="246404"/>
    <lineage>
        <taxon>Eukaryota</taxon>
        <taxon>Fungi</taxon>
        <taxon>Fungi incertae sedis</taxon>
        <taxon>Chytridiomycota</taxon>
        <taxon>Chytridiomycota incertae sedis</taxon>
        <taxon>Chytridiomycetes</taxon>
        <taxon>Chytridiales</taxon>
        <taxon>Chytriomycetaceae</taxon>
        <taxon>Chytriomyces</taxon>
    </lineage>
</organism>
<dbReference type="InterPro" id="IPR015943">
    <property type="entry name" value="WD40/YVTN_repeat-like_dom_sf"/>
</dbReference>
<dbReference type="OrthoDB" id="242910at2759"/>
<dbReference type="PROSITE" id="PS00678">
    <property type="entry name" value="WD_REPEATS_1"/>
    <property type="match status" value="1"/>
</dbReference>
<name>A0A507FTN9_9FUNG</name>
<evidence type="ECO:0000259" key="13">
    <source>
        <dbReference type="PROSITE" id="PS50011"/>
    </source>
</evidence>
<dbReference type="EMBL" id="QEAP01000002">
    <property type="protein sequence ID" value="TPX78588.1"/>
    <property type="molecule type" value="Genomic_DNA"/>
</dbReference>
<dbReference type="GO" id="GO:0034272">
    <property type="term" value="C:phosphatidylinositol 3-kinase complex, class III, type II"/>
    <property type="evidence" value="ECO:0007669"/>
    <property type="project" value="TreeGrafter"/>
</dbReference>
<keyword evidence="4" id="KW-0808">Transferase</keyword>
<evidence type="ECO:0000256" key="12">
    <source>
        <dbReference type="SAM" id="MobiDB-lite"/>
    </source>
</evidence>
<evidence type="ECO:0000256" key="7">
    <source>
        <dbReference type="ARBA" id="ARBA00022777"/>
    </source>
</evidence>
<dbReference type="GO" id="GO:0005770">
    <property type="term" value="C:late endosome"/>
    <property type="evidence" value="ECO:0007669"/>
    <property type="project" value="TreeGrafter"/>
</dbReference>
<dbReference type="InterPro" id="IPR011009">
    <property type="entry name" value="Kinase-like_dom_sf"/>
</dbReference>
<dbReference type="InterPro" id="IPR036322">
    <property type="entry name" value="WD40_repeat_dom_sf"/>
</dbReference>
<dbReference type="SMART" id="SM00320">
    <property type="entry name" value="WD40"/>
    <property type="match status" value="5"/>
</dbReference>
<gene>
    <name evidence="14" type="ORF">CcCBS67573_g00186</name>
</gene>
<evidence type="ECO:0000256" key="9">
    <source>
        <dbReference type="PROSITE-ProRule" id="PRU00103"/>
    </source>
</evidence>
<dbReference type="PROSITE" id="PS50077">
    <property type="entry name" value="HEAT_REPEAT"/>
    <property type="match status" value="1"/>
</dbReference>
<feature type="coiled-coil region" evidence="11">
    <location>
        <begin position="477"/>
        <end position="552"/>
    </location>
</feature>
<proteinExistence type="predicted"/>
<dbReference type="SUPFAM" id="SSF50978">
    <property type="entry name" value="WD40 repeat-like"/>
    <property type="match status" value="1"/>
</dbReference>
<evidence type="ECO:0000313" key="15">
    <source>
        <dbReference type="Proteomes" id="UP000320333"/>
    </source>
</evidence>
<keyword evidence="7" id="KW-0418">Kinase</keyword>
<feature type="compositionally biased region" description="Low complexity" evidence="12">
    <location>
        <begin position="388"/>
        <end position="405"/>
    </location>
</feature>
<dbReference type="InterPro" id="IPR021133">
    <property type="entry name" value="HEAT_type_2"/>
</dbReference>
<comment type="caution">
    <text evidence="14">The sequence shown here is derived from an EMBL/GenBank/DDBJ whole genome shotgun (WGS) entry which is preliminary data.</text>
</comment>
<dbReference type="InterPro" id="IPR055231">
    <property type="entry name" value="2AA_helical"/>
</dbReference>
<feature type="region of interest" description="Disordered" evidence="12">
    <location>
        <begin position="366"/>
        <end position="430"/>
    </location>
</feature>
<feature type="repeat" description="WD" evidence="10">
    <location>
        <begin position="2060"/>
        <end position="2101"/>
    </location>
</feature>
<dbReference type="Gene3D" id="2.130.10.10">
    <property type="entry name" value="YVTN repeat-like/Quinoprotein amine dehydrogenase"/>
    <property type="match status" value="2"/>
</dbReference>